<proteinExistence type="predicted"/>
<dbReference type="Proteomes" id="UP001642487">
    <property type="component" value="Chromosome 1"/>
</dbReference>
<evidence type="ECO:0000313" key="2">
    <source>
        <dbReference type="Proteomes" id="UP001642487"/>
    </source>
</evidence>
<gene>
    <name evidence="1" type="ORF">CITCOLO1_LOCUS137</name>
</gene>
<protein>
    <submittedName>
        <fullName evidence="1">Uncharacterized protein</fullName>
    </submittedName>
</protein>
<evidence type="ECO:0000313" key="1">
    <source>
        <dbReference type="EMBL" id="CAK9308624.1"/>
    </source>
</evidence>
<accession>A0ABP0XKD7</accession>
<dbReference type="EMBL" id="OZ021735">
    <property type="protein sequence ID" value="CAK9308624.1"/>
    <property type="molecule type" value="Genomic_DNA"/>
</dbReference>
<organism evidence="1 2">
    <name type="scientific">Citrullus colocynthis</name>
    <name type="common">colocynth</name>
    <dbReference type="NCBI Taxonomy" id="252529"/>
    <lineage>
        <taxon>Eukaryota</taxon>
        <taxon>Viridiplantae</taxon>
        <taxon>Streptophyta</taxon>
        <taxon>Embryophyta</taxon>
        <taxon>Tracheophyta</taxon>
        <taxon>Spermatophyta</taxon>
        <taxon>Magnoliopsida</taxon>
        <taxon>eudicotyledons</taxon>
        <taxon>Gunneridae</taxon>
        <taxon>Pentapetalae</taxon>
        <taxon>rosids</taxon>
        <taxon>fabids</taxon>
        <taxon>Cucurbitales</taxon>
        <taxon>Cucurbitaceae</taxon>
        <taxon>Benincaseae</taxon>
        <taxon>Citrullus</taxon>
    </lineage>
</organism>
<name>A0ABP0XKD7_9ROSI</name>
<sequence>MDATEDSIEEVLSGLSQSKICKHKYSVSLSLASLGAQHAKMLAMLYAIDVEGLFGLEAWSSLLQSKTNFLLTNLEQGSSSICRCRSLQCYQLSTKHFFDGVTKHLSFDDSDKQLPTVATLTEKGRKWEMKGILVNKKE</sequence>
<reference evidence="1 2" key="1">
    <citation type="submission" date="2024-03" db="EMBL/GenBank/DDBJ databases">
        <authorList>
            <person name="Gkanogiannis A."/>
            <person name="Becerra Lopez-Lavalle L."/>
        </authorList>
    </citation>
    <scope>NUCLEOTIDE SEQUENCE [LARGE SCALE GENOMIC DNA]</scope>
</reference>
<keyword evidence="2" id="KW-1185">Reference proteome</keyword>